<dbReference type="PIRSF" id="PIRSF002741">
    <property type="entry name" value="MppA"/>
    <property type="match status" value="1"/>
</dbReference>
<evidence type="ECO:0000256" key="3">
    <source>
        <dbReference type="ARBA" id="ARBA00022448"/>
    </source>
</evidence>
<dbReference type="PROSITE" id="PS01040">
    <property type="entry name" value="SBP_BACTERIAL_5"/>
    <property type="match status" value="1"/>
</dbReference>
<dbReference type="Proteomes" id="UP001597502">
    <property type="component" value="Unassembled WGS sequence"/>
</dbReference>
<dbReference type="PANTHER" id="PTHR30290">
    <property type="entry name" value="PERIPLASMIC BINDING COMPONENT OF ABC TRANSPORTER"/>
    <property type="match status" value="1"/>
</dbReference>
<name>A0ABW5V8S1_9BACI</name>
<dbReference type="SUPFAM" id="SSF53850">
    <property type="entry name" value="Periplasmic binding protein-like II"/>
    <property type="match status" value="1"/>
</dbReference>
<dbReference type="PROSITE" id="PS51257">
    <property type="entry name" value="PROKAR_LIPOPROTEIN"/>
    <property type="match status" value="1"/>
</dbReference>
<comment type="subcellular location">
    <subcellularLocation>
        <location evidence="1">Cell membrane</location>
        <topology evidence="1">Lipid-anchor</topology>
    </subcellularLocation>
</comment>
<comment type="caution">
    <text evidence="8">The sequence shown here is derived from an EMBL/GenBank/DDBJ whole genome shotgun (WGS) entry which is preliminary data.</text>
</comment>
<evidence type="ECO:0000256" key="6">
    <source>
        <dbReference type="SAM" id="SignalP"/>
    </source>
</evidence>
<dbReference type="Gene3D" id="3.40.190.10">
    <property type="entry name" value="Periplasmic binding protein-like II"/>
    <property type="match status" value="1"/>
</dbReference>
<keyword evidence="3" id="KW-0813">Transport</keyword>
<evidence type="ECO:0000256" key="1">
    <source>
        <dbReference type="ARBA" id="ARBA00004193"/>
    </source>
</evidence>
<dbReference type="InterPro" id="IPR000914">
    <property type="entry name" value="SBP_5_dom"/>
</dbReference>
<feature type="region of interest" description="Disordered" evidence="5">
    <location>
        <begin position="28"/>
        <end position="53"/>
    </location>
</feature>
<keyword evidence="9" id="KW-1185">Reference proteome</keyword>
<dbReference type="EMBL" id="JBHUNA010000042">
    <property type="protein sequence ID" value="MFD2762443.1"/>
    <property type="molecule type" value="Genomic_DNA"/>
</dbReference>
<dbReference type="InterPro" id="IPR023765">
    <property type="entry name" value="SBP_5_CS"/>
</dbReference>
<protein>
    <submittedName>
        <fullName evidence="8">Oligopeptide ABC transporter substrate-binding protein</fullName>
    </submittedName>
</protein>
<proteinExistence type="inferred from homology"/>
<dbReference type="InterPro" id="IPR039424">
    <property type="entry name" value="SBP_5"/>
</dbReference>
<feature type="domain" description="Solute-binding protein family 5" evidence="7">
    <location>
        <begin position="129"/>
        <end position="523"/>
    </location>
</feature>
<accession>A0ABW5V8S1</accession>
<dbReference type="CDD" id="cd08510">
    <property type="entry name" value="PBP2_Lactococcal_OppA_like"/>
    <property type="match status" value="1"/>
</dbReference>
<organism evidence="8 9">
    <name type="scientific">Lentibacillus juripiscarius</name>
    <dbReference type="NCBI Taxonomy" id="257446"/>
    <lineage>
        <taxon>Bacteria</taxon>
        <taxon>Bacillati</taxon>
        <taxon>Bacillota</taxon>
        <taxon>Bacilli</taxon>
        <taxon>Bacillales</taxon>
        <taxon>Bacillaceae</taxon>
        <taxon>Lentibacillus</taxon>
    </lineage>
</organism>
<gene>
    <name evidence="8" type="primary">opp4A</name>
    <name evidence="8" type="ORF">ACFSUO_15920</name>
</gene>
<evidence type="ECO:0000256" key="5">
    <source>
        <dbReference type="SAM" id="MobiDB-lite"/>
    </source>
</evidence>
<comment type="similarity">
    <text evidence="2">Belongs to the bacterial solute-binding protein 5 family.</text>
</comment>
<keyword evidence="4 6" id="KW-0732">Signal</keyword>
<reference evidence="9" key="1">
    <citation type="journal article" date="2019" name="Int. J. Syst. Evol. Microbiol.">
        <title>The Global Catalogue of Microorganisms (GCM) 10K type strain sequencing project: providing services to taxonomists for standard genome sequencing and annotation.</title>
        <authorList>
            <consortium name="The Broad Institute Genomics Platform"/>
            <consortium name="The Broad Institute Genome Sequencing Center for Infectious Disease"/>
            <person name="Wu L."/>
            <person name="Ma J."/>
        </authorList>
    </citation>
    <scope>NUCLEOTIDE SEQUENCE [LARGE SCALE GENOMIC DNA]</scope>
    <source>
        <strain evidence="9">TISTR 1535</strain>
    </source>
</reference>
<feature type="signal peptide" evidence="6">
    <location>
        <begin position="1"/>
        <end position="22"/>
    </location>
</feature>
<dbReference type="InterPro" id="IPR050034">
    <property type="entry name" value="Opp4A"/>
</dbReference>
<dbReference type="Gene3D" id="3.10.105.10">
    <property type="entry name" value="Dipeptide-binding Protein, Domain 3"/>
    <property type="match status" value="1"/>
</dbReference>
<evidence type="ECO:0000313" key="8">
    <source>
        <dbReference type="EMBL" id="MFD2762443.1"/>
    </source>
</evidence>
<dbReference type="Pfam" id="PF00496">
    <property type="entry name" value="SBP_bac_5"/>
    <property type="match status" value="1"/>
</dbReference>
<sequence>MGKSNVSKALFALFLVLLFALAACSGGSDGSEDKSDSGEGTEEGSDDGGKAEASEDKLYSIEDFSATVSNDGEPIDGGSITFGLVSDTAFEGTLNWNFYDGNPDAQVLQWFDEGLLTYDENYTMTNDGAATYEVSDDNRTFTFTIRDGVNWHDGEPVTAEDWAFAHEVIGHPDYNGPRYKASFRNIEGMEAYHNGEADSISGIEVVDEKTLKITYKKATPSLLTGGVWIYPMAKHIFEDMKITEIAESPEVRKNPIGFGPYKVDSIVPGESVVLKANEDYWRGEPNLDEVVIKVINPNTVVQAMESGEVDLVSKFPTDQYPENADLSNVEYIGKTDLAYTYIGFKLGTWDKENKQVKPDPDAKMANKKLRQAMWHAVNNEEVGKKFYNGLRWNGTTLIPPSHPAYHDESNPGREYDPEKAKQLLDEAGYEDVNGDGVRENPDGEELTINFASMSGGDVAEPIANYYIQAWKNVGLNVELVNGRLLEFNTFYDKVGQSGNDDPNVDIYQGAWSVGYDVDPTSLYGRKALFNFSRYASEENDKLLEKGVSEKAFDQEVRQEIYNEWQELMVDEVPVFPTLYRSLIVPVNNRVVNYDLHADDMSTGDTYLYELGVTQEKPVTAE</sequence>
<evidence type="ECO:0000256" key="4">
    <source>
        <dbReference type="ARBA" id="ARBA00022729"/>
    </source>
</evidence>
<dbReference type="InterPro" id="IPR030678">
    <property type="entry name" value="Peptide/Ni-bd"/>
</dbReference>
<dbReference type="PANTHER" id="PTHR30290:SF9">
    <property type="entry name" value="OLIGOPEPTIDE-BINDING PROTEIN APPA"/>
    <property type="match status" value="1"/>
</dbReference>
<dbReference type="NCBIfam" id="NF045467">
    <property type="entry name" value="Opp4A"/>
    <property type="match status" value="1"/>
</dbReference>
<dbReference type="RefSeq" id="WP_382395961.1">
    <property type="nucleotide sequence ID" value="NZ_JBHUNA010000042.1"/>
</dbReference>
<evidence type="ECO:0000256" key="2">
    <source>
        <dbReference type="ARBA" id="ARBA00005695"/>
    </source>
</evidence>
<feature type="chain" id="PRO_5045616018" evidence="6">
    <location>
        <begin position="23"/>
        <end position="621"/>
    </location>
</feature>
<evidence type="ECO:0000313" key="9">
    <source>
        <dbReference type="Proteomes" id="UP001597502"/>
    </source>
</evidence>
<evidence type="ECO:0000259" key="7">
    <source>
        <dbReference type="Pfam" id="PF00496"/>
    </source>
</evidence>